<dbReference type="PROSITE" id="PS50817">
    <property type="entry name" value="INTEIN_N_TER"/>
    <property type="match status" value="1"/>
</dbReference>
<evidence type="ECO:0000313" key="2">
    <source>
        <dbReference type="EMBL" id="MBB5723075.1"/>
    </source>
</evidence>
<dbReference type="EMBL" id="JACIJM010000007">
    <property type="protein sequence ID" value="MBB5723075.1"/>
    <property type="molecule type" value="Genomic_DNA"/>
</dbReference>
<organism evidence="2 3">
    <name type="scientific">Yoonia ponticola</name>
    <dbReference type="NCBI Taxonomy" id="1524255"/>
    <lineage>
        <taxon>Bacteria</taxon>
        <taxon>Pseudomonadati</taxon>
        <taxon>Pseudomonadota</taxon>
        <taxon>Alphaproteobacteria</taxon>
        <taxon>Rhodobacterales</taxon>
        <taxon>Paracoccaceae</taxon>
        <taxon>Yoonia</taxon>
    </lineage>
</organism>
<sequence>DGDPEAGTVTFTDGSTMTFSEIENVIPCFTPGTLIATPKGERLVEELQVGDRIITRDNGIQEIAWMGHKPMSGQQLVQNPHLQPVLIKRGALGHGLPERDMMVSPNHRVLVSSDKTQLYFEESEVLAAAKHMVGAEGIHTVNVMQTTYIHFMFERHEVVLSNGAWTESFQPGDYSLKGIGNSQRNEIFDLFPELSTKSGLAGYQSARKALKKHETNLLLK</sequence>
<evidence type="ECO:0000313" key="3">
    <source>
        <dbReference type="Proteomes" id="UP000535415"/>
    </source>
</evidence>
<dbReference type="InterPro" id="IPR036844">
    <property type="entry name" value="Hint_dom_sf"/>
</dbReference>
<gene>
    <name evidence="2" type="ORF">FHS72_002711</name>
</gene>
<dbReference type="Gene3D" id="2.170.16.10">
    <property type="entry name" value="Hedgehog/Intein (Hint) domain"/>
    <property type="match status" value="1"/>
</dbReference>
<dbReference type="InterPro" id="IPR006141">
    <property type="entry name" value="Intein_N"/>
</dbReference>
<proteinExistence type="predicted"/>
<dbReference type="InterPro" id="IPR028992">
    <property type="entry name" value="Hedgehog/Intein_dom"/>
</dbReference>
<name>A0A7W9BMA6_9RHOB</name>
<protein>
    <recommendedName>
        <fullName evidence="1">Hedgehog/Intein (Hint) domain-containing protein</fullName>
    </recommendedName>
</protein>
<dbReference type="RefSeq" id="WP_183529940.1">
    <property type="nucleotide sequence ID" value="NZ_JACIJM010000007.1"/>
</dbReference>
<keyword evidence="3" id="KW-1185">Reference proteome</keyword>
<feature type="non-terminal residue" evidence="2">
    <location>
        <position position="1"/>
    </location>
</feature>
<dbReference type="SUPFAM" id="SSF51294">
    <property type="entry name" value="Hedgehog/intein (Hint) domain"/>
    <property type="match status" value="1"/>
</dbReference>
<dbReference type="Pfam" id="PF13403">
    <property type="entry name" value="Hint_2"/>
    <property type="match status" value="1"/>
</dbReference>
<dbReference type="AlphaFoldDB" id="A0A7W9BMA6"/>
<evidence type="ECO:0000259" key="1">
    <source>
        <dbReference type="Pfam" id="PF13403"/>
    </source>
</evidence>
<dbReference type="GO" id="GO:0016539">
    <property type="term" value="P:intein-mediated protein splicing"/>
    <property type="evidence" value="ECO:0007669"/>
    <property type="project" value="InterPro"/>
</dbReference>
<dbReference type="Proteomes" id="UP000535415">
    <property type="component" value="Unassembled WGS sequence"/>
</dbReference>
<feature type="domain" description="Hedgehog/Intein (Hint)" evidence="1">
    <location>
        <begin position="27"/>
        <end position="173"/>
    </location>
</feature>
<reference evidence="2 3" key="1">
    <citation type="submission" date="2020-08" db="EMBL/GenBank/DDBJ databases">
        <title>Genomic Encyclopedia of Type Strains, Phase IV (KMG-IV): sequencing the most valuable type-strain genomes for metagenomic binning, comparative biology and taxonomic classification.</title>
        <authorList>
            <person name="Goeker M."/>
        </authorList>
    </citation>
    <scope>NUCLEOTIDE SEQUENCE [LARGE SCALE GENOMIC DNA]</scope>
    <source>
        <strain evidence="2 3">DSM 101064</strain>
    </source>
</reference>
<comment type="caution">
    <text evidence="2">The sequence shown here is derived from an EMBL/GenBank/DDBJ whole genome shotgun (WGS) entry which is preliminary data.</text>
</comment>
<accession>A0A7W9BMA6</accession>